<name>A0A563EQ33_9PSEU</name>
<dbReference type="RefSeq" id="WP_146354464.1">
    <property type="nucleotide sequence ID" value="NZ_VOBR01000015.1"/>
</dbReference>
<dbReference type="InterPro" id="IPR050109">
    <property type="entry name" value="HTH-type_TetR-like_transc_reg"/>
</dbReference>
<dbReference type="InterPro" id="IPR036271">
    <property type="entry name" value="Tet_transcr_reg_TetR-rel_C_sf"/>
</dbReference>
<evidence type="ECO:0000256" key="3">
    <source>
        <dbReference type="ARBA" id="ARBA00023163"/>
    </source>
</evidence>
<feature type="domain" description="HTH tetR-type" evidence="5">
    <location>
        <begin position="30"/>
        <end position="90"/>
    </location>
</feature>
<dbReference type="SUPFAM" id="SSF46689">
    <property type="entry name" value="Homeodomain-like"/>
    <property type="match status" value="1"/>
</dbReference>
<comment type="caution">
    <text evidence="6">The sequence shown here is derived from an EMBL/GenBank/DDBJ whole genome shotgun (WGS) entry which is preliminary data.</text>
</comment>
<dbReference type="AlphaFoldDB" id="A0A563EQ33"/>
<protein>
    <submittedName>
        <fullName evidence="6">TetR family transcriptional regulator</fullName>
    </submittedName>
</protein>
<dbReference type="Gene3D" id="1.10.10.60">
    <property type="entry name" value="Homeodomain-like"/>
    <property type="match status" value="1"/>
</dbReference>
<dbReference type="PANTHER" id="PTHR30055">
    <property type="entry name" value="HTH-TYPE TRANSCRIPTIONAL REGULATOR RUTR"/>
    <property type="match status" value="1"/>
</dbReference>
<keyword evidence="3" id="KW-0804">Transcription</keyword>
<gene>
    <name evidence="6" type="ORF">FKR81_23625</name>
</gene>
<dbReference type="GO" id="GO:0003700">
    <property type="term" value="F:DNA-binding transcription factor activity"/>
    <property type="evidence" value="ECO:0007669"/>
    <property type="project" value="TreeGrafter"/>
</dbReference>
<dbReference type="PROSITE" id="PS50977">
    <property type="entry name" value="HTH_TETR_2"/>
    <property type="match status" value="1"/>
</dbReference>
<reference evidence="6 7" key="1">
    <citation type="submission" date="2019-07" db="EMBL/GenBank/DDBJ databases">
        <title>Lentzea xizangensis sp. nov., isolated from Qinghai-Tibetan Plateau Soils.</title>
        <authorList>
            <person name="Huang J."/>
        </authorList>
    </citation>
    <scope>NUCLEOTIDE SEQUENCE [LARGE SCALE GENOMIC DNA]</scope>
    <source>
        <strain evidence="6 7">FXJ1.1311</strain>
    </source>
</reference>
<dbReference type="InterPro" id="IPR004111">
    <property type="entry name" value="Repressor_TetR_C"/>
</dbReference>
<dbReference type="OrthoDB" id="2570341at2"/>
<evidence type="ECO:0000256" key="2">
    <source>
        <dbReference type="ARBA" id="ARBA00023125"/>
    </source>
</evidence>
<dbReference type="Proteomes" id="UP000316639">
    <property type="component" value="Unassembled WGS sequence"/>
</dbReference>
<dbReference type="EMBL" id="VOBR01000015">
    <property type="protein sequence ID" value="TWP49533.1"/>
    <property type="molecule type" value="Genomic_DNA"/>
</dbReference>
<proteinExistence type="predicted"/>
<dbReference type="Pfam" id="PF02909">
    <property type="entry name" value="TetR_C_1"/>
    <property type="match status" value="1"/>
</dbReference>
<keyword evidence="7" id="KW-1185">Reference proteome</keyword>
<accession>A0A563EQ33</accession>
<dbReference type="InterPro" id="IPR009057">
    <property type="entry name" value="Homeodomain-like_sf"/>
</dbReference>
<evidence type="ECO:0000313" key="6">
    <source>
        <dbReference type="EMBL" id="TWP49533.1"/>
    </source>
</evidence>
<keyword evidence="1" id="KW-0805">Transcription regulation</keyword>
<evidence type="ECO:0000259" key="5">
    <source>
        <dbReference type="PROSITE" id="PS50977"/>
    </source>
</evidence>
<evidence type="ECO:0000256" key="1">
    <source>
        <dbReference type="ARBA" id="ARBA00023015"/>
    </source>
</evidence>
<evidence type="ECO:0000313" key="7">
    <source>
        <dbReference type="Proteomes" id="UP000316639"/>
    </source>
</evidence>
<dbReference type="GO" id="GO:0000976">
    <property type="term" value="F:transcription cis-regulatory region binding"/>
    <property type="evidence" value="ECO:0007669"/>
    <property type="project" value="TreeGrafter"/>
</dbReference>
<keyword evidence="2 4" id="KW-0238">DNA-binding</keyword>
<feature type="DNA-binding region" description="H-T-H motif" evidence="4">
    <location>
        <begin position="53"/>
        <end position="72"/>
    </location>
</feature>
<dbReference type="Pfam" id="PF00440">
    <property type="entry name" value="TetR_N"/>
    <property type="match status" value="1"/>
</dbReference>
<dbReference type="Gene3D" id="1.10.357.10">
    <property type="entry name" value="Tetracycline Repressor, domain 2"/>
    <property type="match status" value="1"/>
</dbReference>
<dbReference type="InterPro" id="IPR001647">
    <property type="entry name" value="HTH_TetR"/>
</dbReference>
<dbReference type="PANTHER" id="PTHR30055:SF151">
    <property type="entry name" value="TRANSCRIPTIONAL REGULATORY PROTEIN"/>
    <property type="match status" value="1"/>
</dbReference>
<evidence type="ECO:0000256" key="4">
    <source>
        <dbReference type="PROSITE-ProRule" id="PRU00335"/>
    </source>
</evidence>
<dbReference type="SUPFAM" id="SSF48498">
    <property type="entry name" value="Tetracyclin repressor-like, C-terminal domain"/>
    <property type="match status" value="1"/>
</dbReference>
<sequence>MERTGGGDPARTVALLWRAEPEAKRGRKPKVTVDQIITAAVAAADADGLAAMSMARVAKELGLGTMSLYTHVPGKAELVDLMIDAVLLERDLPATGEPRPDGWRAQVELYAQRTRDAYQRHPWLRDVSMVRPPLGPGLMAGEEFLLAALSETALAPRQVTAAMGAIITFVDGAVAAVADTEQLERVTGQSNDAWWDARQVFWDEYFDVEKYPAMTRLWHQGAFNDSTADQSDTAFAFGLQRLLDGIEGSFR</sequence>
<dbReference type="GO" id="GO:0045892">
    <property type="term" value="P:negative regulation of DNA-templated transcription"/>
    <property type="evidence" value="ECO:0007669"/>
    <property type="project" value="InterPro"/>
</dbReference>
<organism evidence="6 7">
    <name type="scientific">Lentzea tibetensis</name>
    <dbReference type="NCBI Taxonomy" id="2591470"/>
    <lineage>
        <taxon>Bacteria</taxon>
        <taxon>Bacillati</taxon>
        <taxon>Actinomycetota</taxon>
        <taxon>Actinomycetes</taxon>
        <taxon>Pseudonocardiales</taxon>
        <taxon>Pseudonocardiaceae</taxon>
        <taxon>Lentzea</taxon>
    </lineage>
</organism>